<reference evidence="2" key="1">
    <citation type="submission" date="2021-09" db="EMBL/GenBank/DDBJ databases">
        <title>Fulvivirga sp. isolated from coastal sediment.</title>
        <authorList>
            <person name="Yu H."/>
        </authorList>
    </citation>
    <scope>NUCLEOTIDE SEQUENCE</scope>
    <source>
        <strain evidence="2">1062</strain>
    </source>
</reference>
<organism evidence="2 3">
    <name type="scientific">Fulvivirga sedimenti</name>
    <dbReference type="NCBI Taxonomy" id="2879465"/>
    <lineage>
        <taxon>Bacteria</taxon>
        <taxon>Pseudomonadati</taxon>
        <taxon>Bacteroidota</taxon>
        <taxon>Cytophagia</taxon>
        <taxon>Cytophagales</taxon>
        <taxon>Fulvivirgaceae</taxon>
        <taxon>Fulvivirga</taxon>
    </lineage>
</organism>
<feature type="compositionally biased region" description="Basic residues" evidence="1">
    <location>
        <begin position="1"/>
        <end position="12"/>
    </location>
</feature>
<feature type="region of interest" description="Disordered" evidence="1">
    <location>
        <begin position="1"/>
        <end position="51"/>
    </location>
</feature>
<evidence type="ECO:0000313" key="3">
    <source>
        <dbReference type="Proteomes" id="UP001139409"/>
    </source>
</evidence>
<evidence type="ECO:0000256" key="1">
    <source>
        <dbReference type="SAM" id="MobiDB-lite"/>
    </source>
</evidence>
<sequence>MSKDRKVKKKKEKGGEPVRETHPETSGEDGNERDFGGLPNRNLKKNLGCGG</sequence>
<feature type="compositionally biased region" description="Basic and acidic residues" evidence="1">
    <location>
        <begin position="13"/>
        <end position="35"/>
    </location>
</feature>
<dbReference type="RefSeq" id="WP_225699354.1">
    <property type="nucleotide sequence ID" value="NZ_JAIXNE010000006.1"/>
</dbReference>
<gene>
    <name evidence="2" type="ORF">LDX50_26720</name>
</gene>
<dbReference type="AlphaFoldDB" id="A0A9X1L2S2"/>
<protein>
    <submittedName>
        <fullName evidence="2">Uncharacterized protein</fullName>
    </submittedName>
</protein>
<keyword evidence="3" id="KW-1185">Reference proteome</keyword>
<proteinExistence type="predicted"/>
<comment type="caution">
    <text evidence="2">The sequence shown here is derived from an EMBL/GenBank/DDBJ whole genome shotgun (WGS) entry which is preliminary data.</text>
</comment>
<name>A0A9X1L2S2_9BACT</name>
<accession>A0A9X1L2S2</accession>
<dbReference type="Proteomes" id="UP001139409">
    <property type="component" value="Unassembled WGS sequence"/>
</dbReference>
<evidence type="ECO:0000313" key="2">
    <source>
        <dbReference type="EMBL" id="MCA6078496.1"/>
    </source>
</evidence>
<dbReference type="EMBL" id="JAIXNE010000006">
    <property type="protein sequence ID" value="MCA6078496.1"/>
    <property type="molecule type" value="Genomic_DNA"/>
</dbReference>